<feature type="compositionally biased region" description="Polar residues" evidence="1">
    <location>
        <begin position="155"/>
        <end position="172"/>
    </location>
</feature>
<evidence type="ECO:0000256" key="2">
    <source>
        <dbReference type="SAM" id="Phobius"/>
    </source>
</evidence>
<feature type="region of interest" description="Disordered" evidence="1">
    <location>
        <begin position="235"/>
        <end position="260"/>
    </location>
</feature>
<evidence type="ECO:0000256" key="1">
    <source>
        <dbReference type="SAM" id="MobiDB-lite"/>
    </source>
</evidence>
<keyword evidence="2" id="KW-0812">Transmembrane</keyword>
<reference evidence="3" key="1">
    <citation type="submission" date="2015-04" db="EMBL/GenBank/DDBJ databases">
        <title>The genome sequence of the plant pathogenic Rhizarian Plasmodiophora brassicae reveals insights in its biotrophic life cycle and the origin of chitin synthesis.</title>
        <authorList>
            <person name="Schwelm A."/>
            <person name="Fogelqvist J."/>
            <person name="Knaust A."/>
            <person name="Julke S."/>
            <person name="Lilja T."/>
            <person name="Dhandapani V."/>
            <person name="Bonilla-Rosso G."/>
            <person name="Karlsson M."/>
            <person name="Shevchenko A."/>
            <person name="Choi S.R."/>
            <person name="Kim H.G."/>
            <person name="Park J.Y."/>
            <person name="Lim Y.P."/>
            <person name="Ludwig-Muller J."/>
            <person name="Dixelius C."/>
        </authorList>
    </citation>
    <scope>NUCLEOTIDE SEQUENCE</scope>
    <source>
        <tissue evidence="3">Potato root galls</tissue>
    </source>
</reference>
<feature type="compositionally biased region" description="Basic and acidic residues" evidence="1">
    <location>
        <begin position="180"/>
        <end position="194"/>
    </location>
</feature>
<proteinExistence type="predicted"/>
<evidence type="ECO:0000313" key="3">
    <source>
        <dbReference type="EMBL" id="CRZ04356.1"/>
    </source>
</evidence>
<keyword evidence="2" id="KW-0472">Membrane</keyword>
<dbReference type="AlphaFoldDB" id="A0A0H5QS23"/>
<keyword evidence="2" id="KW-1133">Transmembrane helix</keyword>
<feature type="non-terminal residue" evidence="3">
    <location>
        <position position="1"/>
    </location>
</feature>
<sequence>GTPPVFVCLWAILLVLSLVLVNLPAIGFLSFALFLSSSRPSLAVFMVVLAALTLTSGPPEIRTVPATANQNPEYLYGNVDSPSNMVFYSEKPADLSKDGDSDQMWYPNQQKYRYTEEVTFELAADGFRMQHEANTNKLVSDASVGPHNQRKGKTKNVNSKLASDDPSNQPSGKTILDSKLAYDRDVNQREDKPIDLSPGVDIEKPIRKTDVGLAKEIFAAADGSAKYRAVNQRSVLDKSSVLSAGGGTEKPPVGDLASEE</sequence>
<name>A0A0H5QS23_9EUKA</name>
<feature type="region of interest" description="Disordered" evidence="1">
    <location>
        <begin position="139"/>
        <end position="198"/>
    </location>
</feature>
<feature type="transmembrane region" description="Helical" evidence="2">
    <location>
        <begin position="12"/>
        <end position="35"/>
    </location>
</feature>
<protein>
    <submittedName>
        <fullName evidence="3">Uncharacterized protein</fullName>
    </submittedName>
</protein>
<dbReference type="EMBL" id="HACM01003914">
    <property type="protein sequence ID" value="CRZ04356.1"/>
    <property type="molecule type" value="Transcribed_RNA"/>
</dbReference>
<organism evidence="3">
    <name type="scientific">Spongospora subterranea</name>
    <dbReference type="NCBI Taxonomy" id="70186"/>
    <lineage>
        <taxon>Eukaryota</taxon>
        <taxon>Sar</taxon>
        <taxon>Rhizaria</taxon>
        <taxon>Endomyxa</taxon>
        <taxon>Phytomyxea</taxon>
        <taxon>Plasmodiophorida</taxon>
        <taxon>Plasmodiophoridae</taxon>
        <taxon>Spongospora</taxon>
    </lineage>
</organism>
<accession>A0A0H5QS23</accession>
<feature type="non-terminal residue" evidence="3">
    <location>
        <position position="260"/>
    </location>
</feature>